<proteinExistence type="predicted"/>
<keyword evidence="2" id="KW-1185">Reference proteome</keyword>
<accession>A0A087CUX2</accession>
<organism evidence="1 2">
    <name type="scientific">Bifidobacterium reuteri DSM 23975</name>
    <dbReference type="NCBI Taxonomy" id="1437610"/>
    <lineage>
        <taxon>Bacteria</taxon>
        <taxon>Bacillati</taxon>
        <taxon>Actinomycetota</taxon>
        <taxon>Actinomycetes</taxon>
        <taxon>Bifidobacteriales</taxon>
        <taxon>Bifidobacteriaceae</taxon>
        <taxon>Bifidobacterium</taxon>
    </lineage>
</organism>
<reference evidence="1 2" key="1">
    <citation type="submission" date="2014-03" db="EMBL/GenBank/DDBJ databases">
        <title>Genomics of Bifidobacteria.</title>
        <authorList>
            <person name="Ventura M."/>
            <person name="Milani C."/>
            <person name="Lugli G.A."/>
        </authorList>
    </citation>
    <scope>NUCLEOTIDE SEQUENCE [LARGE SCALE GENOMIC DNA]</scope>
    <source>
        <strain evidence="1 2">DSM 23975</strain>
    </source>
</reference>
<sequence length="362" mass="40183">MTNCCVNCFRDHVLRGTVEGLGVQGDCDFCGSEGVAIYDFRTCADIQNSLLTIIELYESCGVRTEACSCTLAHELSSRWRLFTIPEESVQELLNAMYAESTKGVFDGYAMNSLLQGTVRLSDSGRISEHDWNKFADHLKYQNRFFVSFVDVDELARLISYTRDTCEQGTVLTRARIAKDMKGYAAGNEMGAPPQGVAGNGRINPVGISELYTTLGNDIEADDTALHEIRAGVHDYVTFGKFTLERPIRIADLSKLSEISPFDIDGEDLPMFAANLEILRGMVQEISKPMRRGDNPLEYVPSQYISELIKSLGENQGGPYDGVKYASTLRSGGMNLCLFNPEAYTCDKTYTKRVSEVTYSIVD</sequence>
<comment type="caution">
    <text evidence="1">The sequence shown here is derived from an EMBL/GenBank/DDBJ whole genome shotgun (WGS) entry which is preliminary data.</text>
</comment>
<evidence type="ECO:0000313" key="2">
    <source>
        <dbReference type="Proteomes" id="UP000028984"/>
    </source>
</evidence>
<name>A0A087CUX2_9BIFI</name>
<dbReference type="STRING" id="1437610.BREU_0090"/>
<gene>
    <name evidence="1" type="ORF">BREU_0090</name>
</gene>
<protein>
    <submittedName>
        <fullName evidence="1">RES domain protein</fullName>
    </submittedName>
</protein>
<dbReference type="EMBL" id="JGZK01000003">
    <property type="protein sequence ID" value="KFI87072.1"/>
    <property type="molecule type" value="Genomic_DNA"/>
</dbReference>
<evidence type="ECO:0000313" key="1">
    <source>
        <dbReference type="EMBL" id="KFI87072.1"/>
    </source>
</evidence>
<dbReference type="eggNOG" id="ENOG502Z9NV">
    <property type="taxonomic scope" value="Bacteria"/>
</dbReference>
<dbReference type="AlphaFoldDB" id="A0A087CUX2"/>
<dbReference type="Proteomes" id="UP000028984">
    <property type="component" value="Unassembled WGS sequence"/>
</dbReference>